<keyword evidence="4" id="KW-0802">TPR repeat</keyword>
<dbReference type="InterPro" id="IPR036388">
    <property type="entry name" value="WH-like_DNA-bd_sf"/>
</dbReference>
<feature type="domain" description="HTH luxR-type" evidence="8">
    <location>
        <begin position="595"/>
        <end position="622"/>
    </location>
</feature>
<dbReference type="PROSITE" id="PS00622">
    <property type="entry name" value="HTH_LUXR_1"/>
    <property type="match status" value="1"/>
</dbReference>
<evidence type="ECO:0000256" key="1">
    <source>
        <dbReference type="ARBA" id="ARBA00004496"/>
    </source>
</evidence>
<feature type="chain" id="PRO_5015606221" description="HTH luxR-type domain-containing protein" evidence="7">
    <location>
        <begin position="22"/>
        <end position="639"/>
    </location>
</feature>
<dbReference type="SUPFAM" id="SSF48452">
    <property type="entry name" value="TPR-like"/>
    <property type="match status" value="2"/>
</dbReference>
<evidence type="ECO:0000256" key="6">
    <source>
        <dbReference type="SAM" id="Phobius"/>
    </source>
</evidence>
<keyword evidence="3" id="KW-0677">Repeat</keyword>
<dbReference type="SUPFAM" id="SSF46894">
    <property type="entry name" value="C-terminal effector domain of the bipartite response regulators"/>
    <property type="match status" value="1"/>
</dbReference>
<evidence type="ECO:0000259" key="8">
    <source>
        <dbReference type="PROSITE" id="PS00622"/>
    </source>
</evidence>
<gene>
    <name evidence="9" type="ORF">DCC81_19000</name>
</gene>
<keyword evidence="6" id="KW-0472">Membrane</keyword>
<dbReference type="Pfam" id="PF13424">
    <property type="entry name" value="TPR_12"/>
    <property type="match status" value="1"/>
</dbReference>
<reference evidence="9 10" key="1">
    <citation type="submission" date="2018-04" db="EMBL/GenBank/DDBJ databases">
        <title>Chitinophaga fuyangensis sp. nov., isolated from soil in a chemical factory.</title>
        <authorList>
            <person name="Chen K."/>
        </authorList>
    </citation>
    <scope>NUCLEOTIDE SEQUENCE [LARGE SCALE GENOMIC DNA]</scope>
    <source>
        <strain evidence="9 10">LY-1</strain>
    </source>
</reference>
<dbReference type="SMART" id="SM00028">
    <property type="entry name" value="TPR"/>
    <property type="match status" value="4"/>
</dbReference>
<keyword evidence="6" id="KW-1133">Transmembrane helix</keyword>
<dbReference type="InterPro" id="IPR051476">
    <property type="entry name" value="Bac_ResReg_Asp_Phosphatase"/>
</dbReference>
<name>A0A2T7BJ49_9BACT</name>
<keyword evidence="2" id="KW-0963">Cytoplasm</keyword>
<dbReference type="Gene3D" id="1.25.40.10">
    <property type="entry name" value="Tetratricopeptide repeat domain"/>
    <property type="match status" value="2"/>
</dbReference>
<dbReference type="AlphaFoldDB" id="A0A2T7BJ49"/>
<comment type="similarity">
    <text evidence="5">Belongs to the Rap family.</text>
</comment>
<sequence>MRKYPLLFLLLLLLGAPVARGQQYAMDSLRRELAVKELTTFQRIRTLGQLARITAINAPREGLPIAFQAMELAKKDKSDLAYASAYVSLSQVYLAMDSTDLAARNIDSALYFADRSGDKVMQGLVWYRKGKLDNFQDRIEASVSSFLKAIKLLEGSNDYATLGGIYYFMAGTYGDEGDLASQEKYARLCLDAARKSGLPDDLCNGYQTMASSFEYRFRKDSSDKALLQECMKYNGLAYTTALQLRNKLNTPSIIAVVALNMADVYAAYYPPTYRDSAIHYINIALQTARETGQKTVVASCFGQLSDYAVLDGDYKRAESYLLEALAVVNSQAIANGPVRLHIMQNLGNIAEQRGDKTKALEYYKSYMEYYKNFFDAEQLAAAKKLEARYETEKKERALLVAQQQAAFNKKLNVIYVVLIIACLLALLFLFRAYHFRLRASIEKQKLLQKEKEDVQLKADVAASKTRELELQKKEAELSARLQQEETARLYAEQQLLEARKQFLQKELLAGSLELEEKNDLLQSLQKKITEIGETDPRLRKVGRIITERTRLDEDFESLKQDFAQIHPSFVIQLQEKAQGGLTRVDLKYCTYILMGLSNKEIGVRLGIEAKSIRMARYRIKQKLGLDKDENLDQFIRTLA</sequence>
<dbReference type="GO" id="GO:0006355">
    <property type="term" value="P:regulation of DNA-templated transcription"/>
    <property type="evidence" value="ECO:0007669"/>
    <property type="project" value="InterPro"/>
</dbReference>
<feature type="transmembrane region" description="Helical" evidence="6">
    <location>
        <begin position="413"/>
        <end position="433"/>
    </location>
</feature>
<dbReference type="PANTHER" id="PTHR46630">
    <property type="entry name" value="TETRATRICOPEPTIDE REPEAT PROTEIN 29"/>
    <property type="match status" value="1"/>
</dbReference>
<evidence type="ECO:0000256" key="3">
    <source>
        <dbReference type="ARBA" id="ARBA00022737"/>
    </source>
</evidence>
<evidence type="ECO:0000256" key="5">
    <source>
        <dbReference type="ARBA" id="ARBA00038253"/>
    </source>
</evidence>
<accession>A0A2T7BJ49</accession>
<dbReference type="OrthoDB" id="1090267at2"/>
<dbReference type="Proteomes" id="UP000244450">
    <property type="component" value="Unassembled WGS sequence"/>
</dbReference>
<evidence type="ECO:0000313" key="10">
    <source>
        <dbReference type="Proteomes" id="UP000244450"/>
    </source>
</evidence>
<evidence type="ECO:0000256" key="2">
    <source>
        <dbReference type="ARBA" id="ARBA00022490"/>
    </source>
</evidence>
<protein>
    <recommendedName>
        <fullName evidence="8">HTH luxR-type domain-containing protein</fullName>
    </recommendedName>
</protein>
<dbReference type="InterPro" id="IPR019734">
    <property type="entry name" value="TPR_rpt"/>
</dbReference>
<feature type="signal peptide" evidence="7">
    <location>
        <begin position="1"/>
        <end position="21"/>
    </location>
</feature>
<dbReference type="GO" id="GO:0005737">
    <property type="term" value="C:cytoplasm"/>
    <property type="evidence" value="ECO:0007669"/>
    <property type="project" value="UniProtKB-SubCell"/>
</dbReference>
<dbReference type="InterPro" id="IPR000792">
    <property type="entry name" value="Tscrpt_reg_LuxR_C"/>
</dbReference>
<dbReference type="GO" id="GO:0003677">
    <property type="term" value="F:DNA binding"/>
    <property type="evidence" value="ECO:0007669"/>
    <property type="project" value="InterPro"/>
</dbReference>
<dbReference type="SMART" id="SM00421">
    <property type="entry name" value="HTH_LUXR"/>
    <property type="match status" value="1"/>
</dbReference>
<keyword evidence="6" id="KW-0812">Transmembrane</keyword>
<dbReference type="Gene3D" id="1.10.10.10">
    <property type="entry name" value="Winged helix-like DNA-binding domain superfamily/Winged helix DNA-binding domain"/>
    <property type="match status" value="1"/>
</dbReference>
<evidence type="ECO:0000313" key="9">
    <source>
        <dbReference type="EMBL" id="PUZ26311.1"/>
    </source>
</evidence>
<comment type="caution">
    <text evidence="9">The sequence shown here is derived from an EMBL/GenBank/DDBJ whole genome shotgun (WGS) entry which is preliminary data.</text>
</comment>
<dbReference type="EMBL" id="QCYK01000002">
    <property type="protein sequence ID" value="PUZ26311.1"/>
    <property type="molecule type" value="Genomic_DNA"/>
</dbReference>
<evidence type="ECO:0000256" key="7">
    <source>
        <dbReference type="SAM" id="SignalP"/>
    </source>
</evidence>
<dbReference type="InterPro" id="IPR011990">
    <property type="entry name" value="TPR-like_helical_dom_sf"/>
</dbReference>
<organism evidence="9 10">
    <name type="scientific">Chitinophaga parva</name>
    <dbReference type="NCBI Taxonomy" id="2169414"/>
    <lineage>
        <taxon>Bacteria</taxon>
        <taxon>Pseudomonadati</taxon>
        <taxon>Bacteroidota</taxon>
        <taxon>Chitinophagia</taxon>
        <taxon>Chitinophagales</taxon>
        <taxon>Chitinophagaceae</taxon>
        <taxon>Chitinophaga</taxon>
    </lineage>
</organism>
<evidence type="ECO:0000256" key="4">
    <source>
        <dbReference type="ARBA" id="ARBA00022803"/>
    </source>
</evidence>
<dbReference type="PANTHER" id="PTHR46630:SF1">
    <property type="entry name" value="TETRATRICOPEPTIDE REPEAT PROTEIN 29"/>
    <property type="match status" value="1"/>
</dbReference>
<keyword evidence="10" id="KW-1185">Reference proteome</keyword>
<dbReference type="InterPro" id="IPR016032">
    <property type="entry name" value="Sig_transdc_resp-reg_C-effctor"/>
</dbReference>
<proteinExistence type="inferred from homology"/>
<keyword evidence="7" id="KW-0732">Signal</keyword>
<comment type="subcellular location">
    <subcellularLocation>
        <location evidence="1">Cytoplasm</location>
    </subcellularLocation>
</comment>